<organism evidence="1">
    <name type="scientific">marine metagenome</name>
    <dbReference type="NCBI Taxonomy" id="408172"/>
    <lineage>
        <taxon>unclassified sequences</taxon>
        <taxon>metagenomes</taxon>
        <taxon>ecological metagenomes</taxon>
    </lineage>
</organism>
<dbReference type="AlphaFoldDB" id="A0A382HSS1"/>
<name>A0A382HSS1_9ZZZZ</name>
<dbReference type="EMBL" id="UINC01063028">
    <property type="protein sequence ID" value="SVB90209.1"/>
    <property type="molecule type" value="Genomic_DNA"/>
</dbReference>
<protein>
    <submittedName>
        <fullName evidence="1">Uncharacterized protein</fullName>
    </submittedName>
</protein>
<gene>
    <name evidence="1" type="ORF">METZ01_LOCUS243063</name>
</gene>
<sequence length="54" mass="5933">MILKVTSAKPGMNDRDQLRLLDFCGSQSSAVMHSTGILTGLLDDYYLSFPLIAK</sequence>
<accession>A0A382HSS1</accession>
<proteinExistence type="predicted"/>
<evidence type="ECO:0000313" key="1">
    <source>
        <dbReference type="EMBL" id="SVB90209.1"/>
    </source>
</evidence>
<reference evidence="1" key="1">
    <citation type="submission" date="2018-05" db="EMBL/GenBank/DDBJ databases">
        <authorList>
            <person name="Lanie J.A."/>
            <person name="Ng W.-L."/>
            <person name="Kazmierczak K.M."/>
            <person name="Andrzejewski T.M."/>
            <person name="Davidsen T.M."/>
            <person name="Wayne K.J."/>
            <person name="Tettelin H."/>
            <person name="Glass J.I."/>
            <person name="Rusch D."/>
            <person name="Podicherti R."/>
            <person name="Tsui H.-C.T."/>
            <person name="Winkler M.E."/>
        </authorList>
    </citation>
    <scope>NUCLEOTIDE SEQUENCE</scope>
</reference>